<feature type="transmembrane region" description="Helical" evidence="5">
    <location>
        <begin position="310"/>
        <end position="329"/>
    </location>
</feature>
<dbReference type="PANTHER" id="PTHR23528">
    <property type="match status" value="1"/>
</dbReference>
<comment type="subcellular location">
    <subcellularLocation>
        <location evidence="1">Cell membrane</location>
        <topology evidence="1">Multi-pass membrane protein</topology>
    </subcellularLocation>
</comment>
<feature type="transmembrane region" description="Helical" evidence="5">
    <location>
        <begin position="126"/>
        <end position="148"/>
    </location>
</feature>
<evidence type="ECO:0000256" key="5">
    <source>
        <dbReference type="SAM" id="Phobius"/>
    </source>
</evidence>
<dbReference type="InterPro" id="IPR036259">
    <property type="entry name" value="MFS_trans_sf"/>
</dbReference>
<keyword evidence="8" id="KW-1185">Reference proteome</keyword>
<reference evidence="8" key="1">
    <citation type="journal article" date="2019" name="Int. J. Syst. Evol. Microbiol.">
        <title>The Global Catalogue of Microorganisms (GCM) 10K type strain sequencing project: providing services to taxonomists for standard genome sequencing and annotation.</title>
        <authorList>
            <consortium name="The Broad Institute Genomics Platform"/>
            <consortium name="The Broad Institute Genome Sequencing Center for Infectious Disease"/>
            <person name="Wu L."/>
            <person name="Ma J."/>
        </authorList>
    </citation>
    <scope>NUCLEOTIDE SEQUENCE [LARGE SCALE GENOMIC DNA]</scope>
    <source>
        <strain evidence="8">JCM 17021</strain>
    </source>
</reference>
<feature type="transmembrane region" description="Helical" evidence="5">
    <location>
        <begin position="279"/>
        <end position="301"/>
    </location>
</feature>
<evidence type="ECO:0000256" key="1">
    <source>
        <dbReference type="ARBA" id="ARBA00004651"/>
    </source>
</evidence>
<evidence type="ECO:0000256" key="2">
    <source>
        <dbReference type="ARBA" id="ARBA00022692"/>
    </source>
</evidence>
<dbReference type="EMBL" id="BAABCN010000007">
    <property type="protein sequence ID" value="GAA3882046.1"/>
    <property type="molecule type" value="Genomic_DNA"/>
</dbReference>
<evidence type="ECO:0000256" key="3">
    <source>
        <dbReference type="ARBA" id="ARBA00022989"/>
    </source>
</evidence>
<comment type="caution">
    <text evidence="7">The sequence shown here is derived from an EMBL/GenBank/DDBJ whole genome shotgun (WGS) entry which is preliminary data.</text>
</comment>
<evidence type="ECO:0000259" key="6">
    <source>
        <dbReference type="PROSITE" id="PS50850"/>
    </source>
</evidence>
<feature type="transmembrane region" description="Helical" evidence="5">
    <location>
        <begin position="243"/>
        <end position="267"/>
    </location>
</feature>
<feature type="transmembrane region" description="Helical" evidence="5">
    <location>
        <begin position="27"/>
        <end position="50"/>
    </location>
</feature>
<accession>A0ABP7KLT9</accession>
<dbReference type="InterPro" id="IPR020846">
    <property type="entry name" value="MFS_dom"/>
</dbReference>
<feature type="transmembrane region" description="Helical" evidence="5">
    <location>
        <begin position="103"/>
        <end position="120"/>
    </location>
</feature>
<dbReference type="SUPFAM" id="SSF103473">
    <property type="entry name" value="MFS general substrate transporter"/>
    <property type="match status" value="1"/>
</dbReference>
<proteinExistence type="predicted"/>
<protein>
    <submittedName>
        <fullName evidence="7">MFS transporter</fullName>
    </submittedName>
</protein>
<gene>
    <name evidence="7" type="ORF">GCM10022381_25380</name>
</gene>
<feature type="transmembrane region" description="Helical" evidence="5">
    <location>
        <begin position="335"/>
        <end position="358"/>
    </location>
</feature>
<dbReference type="Pfam" id="PF07690">
    <property type="entry name" value="MFS_1"/>
    <property type="match status" value="1"/>
</dbReference>
<feature type="domain" description="Major facilitator superfamily (MFS) profile" evidence="6">
    <location>
        <begin position="25"/>
        <end position="424"/>
    </location>
</feature>
<evidence type="ECO:0000313" key="7">
    <source>
        <dbReference type="EMBL" id="GAA3882046.1"/>
    </source>
</evidence>
<dbReference type="PROSITE" id="PS50850">
    <property type="entry name" value="MFS"/>
    <property type="match status" value="1"/>
</dbReference>
<dbReference type="PANTHER" id="PTHR23528:SF1">
    <property type="entry name" value="MAJOR FACILITATOR SUPERFAMILY (MFS) PROFILE DOMAIN-CONTAINING PROTEIN"/>
    <property type="match status" value="1"/>
</dbReference>
<name>A0ABP7KLT9_9MICO</name>
<keyword evidence="2 5" id="KW-0812">Transmembrane</keyword>
<feature type="transmembrane region" description="Helical" evidence="5">
    <location>
        <begin position="62"/>
        <end position="82"/>
    </location>
</feature>
<evidence type="ECO:0000256" key="4">
    <source>
        <dbReference type="ARBA" id="ARBA00023136"/>
    </source>
</evidence>
<feature type="transmembrane region" description="Helical" evidence="5">
    <location>
        <begin position="370"/>
        <end position="393"/>
    </location>
</feature>
<feature type="transmembrane region" description="Helical" evidence="5">
    <location>
        <begin position="160"/>
        <end position="183"/>
    </location>
</feature>
<feature type="transmembrane region" description="Helical" evidence="5">
    <location>
        <begin position="189"/>
        <end position="208"/>
    </location>
</feature>
<keyword evidence="3 5" id="KW-1133">Transmembrane helix</keyword>
<dbReference type="Gene3D" id="1.20.1250.20">
    <property type="entry name" value="MFS general substrate transporter like domains"/>
    <property type="match status" value="2"/>
</dbReference>
<dbReference type="Proteomes" id="UP001501803">
    <property type="component" value="Unassembled WGS sequence"/>
</dbReference>
<evidence type="ECO:0000313" key="8">
    <source>
        <dbReference type="Proteomes" id="UP001501803"/>
    </source>
</evidence>
<sequence length="424" mass="44561">MTNPITQDAAEGVHADGPESLSPRKLLFLWIALTFSSLFIAAALTTPTIITLQMKLMEVDPISAVAIVGTLVAVGMLTAALISPLAGKLSDRTRSRFGMRRPWVVAGVLIGLVGTAGVAFSTDVAWIFVFWGLASLGYGMASTLPLAILTEQTPERHRGVMGFGMSAAYGIAAALGAAIIPLFPESTMWPFLLPAIAAAVLVPLLMLITPDNRLTGAKSPLRITELLGAYWVNPMGRPGFTSLMIVMFLNGAGFVIFSIYLYFILMFHNGVSEADAPAVMTGIAGIGGIVSIVAGAVTAVISDRLGHRRLFLVVSSIVLAGGMLMQAFIEGVPMILFTGALQYGAYGVIGVFAFAILAEVSGTETAGRDAGMYNTVTMMSAVLGPIAASLLIASDPTNMMPVIYLSVGVTILGAIWMLFTKHIK</sequence>
<organism evidence="7 8">
    <name type="scientific">Leifsonia kafniensis</name>
    <dbReference type="NCBI Taxonomy" id="475957"/>
    <lineage>
        <taxon>Bacteria</taxon>
        <taxon>Bacillati</taxon>
        <taxon>Actinomycetota</taxon>
        <taxon>Actinomycetes</taxon>
        <taxon>Micrococcales</taxon>
        <taxon>Microbacteriaceae</taxon>
        <taxon>Leifsonia</taxon>
    </lineage>
</organism>
<dbReference type="InterPro" id="IPR011701">
    <property type="entry name" value="MFS"/>
</dbReference>
<feature type="transmembrane region" description="Helical" evidence="5">
    <location>
        <begin position="399"/>
        <end position="419"/>
    </location>
</feature>
<dbReference type="RefSeq" id="WP_345067149.1">
    <property type="nucleotide sequence ID" value="NZ_BAABCN010000007.1"/>
</dbReference>
<keyword evidence="4 5" id="KW-0472">Membrane</keyword>